<evidence type="ECO:0000313" key="1">
    <source>
        <dbReference type="EMBL" id="KAJ5454934.1"/>
    </source>
</evidence>
<comment type="caution">
    <text evidence="1">The sequence shown here is derived from an EMBL/GenBank/DDBJ whole genome shotgun (WGS) entry which is preliminary data.</text>
</comment>
<sequence length="177" mass="19741">MTSVMLSPSFETTGLEPIWPEGLSQQYLESHGLEACLVHMMGCHPTLPHDDANNSRIGWLDIIQNGVSNRQSDGSCHYSIEGRSYELDQHMVKKLDDARPFVADVNRFLEYSITLLSSTLELLGQERERAETCISSPPPQCRAAGKLTKTGKQGPFVPPLQLIQQLNQVFRTVDMGI</sequence>
<proteinExistence type="predicted"/>
<gene>
    <name evidence="1" type="ORF">N7530_012703</name>
</gene>
<reference evidence="1" key="2">
    <citation type="journal article" date="2023" name="IMA Fungus">
        <title>Comparative genomic study of the Penicillium genus elucidates a diverse pangenome and 15 lateral gene transfer events.</title>
        <authorList>
            <person name="Petersen C."/>
            <person name="Sorensen T."/>
            <person name="Nielsen M.R."/>
            <person name="Sondergaard T.E."/>
            <person name="Sorensen J.L."/>
            <person name="Fitzpatrick D.A."/>
            <person name="Frisvad J.C."/>
            <person name="Nielsen K.L."/>
        </authorList>
    </citation>
    <scope>NUCLEOTIDE SEQUENCE</scope>
    <source>
        <strain evidence="1">IBT 17660</strain>
    </source>
</reference>
<organism evidence="1 2">
    <name type="scientific">Penicillium desertorum</name>
    <dbReference type="NCBI Taxonomy" id="1303715"/>
    <lineage>
        <taxon>Eukaryota</taxon>
        <taxon>Fungi</taxon>
        <taxon>Dikarya</taxon>
        <taxon>Ascomycota</taxon>
        <taxon>Pezizomycotina</taxon>
        <taxon>Eurotiomycetes</taxon>
        <taxon>Eurotiomycetidae</taxon>
        <taxon>Eurotiales</taxon>
        <taxon>Aspergillaceae</taxon>
        <taxon>Penicillium</taxon>
    </lineage>
</organism>
<accession>A0A9W9WD79</accession>
<protein>
    <submittedName>
        <fullName evidence="1">Uncharacterized protein</fullName>
    </submittedName>
</protein>
<keyword evidence="2" id="KW-1185">Reference proteome</keyword>
<evidence type="ECO:0000313" key="2">
    <source>
        <dbReference type="Proteomes" id="UP001147760"/>
    </source>
</evidence>
<dbReference type="EMBL" id="JAPWDO010000010">
    <property type="protein sequence ID" value="KAJ5454934.1"/>
    <property type="molecule type" value="Genomic_DNA"/>
</dbReference>
<dbReference type="AlphaFoldDB" id="A0A9W9WD79"/>
<name>A0A9W9WD79_9EURO</name>
<dbReference type="Proteomes" id="UP001147760">
    <property type="component" value="Unassembled WGS sequence"/>
</dbReference>
<reference evidence="1" key="1">
    <citation type="submission" date="2022-12" db="EMBL/GenBank/DDBJ databases">
        <authorList>
            <person name="Petersen C."/>
        </authorList>
    </citation>
    <scope>NUCLEOTIDE SEQUENCE</scope>
    <source>
        <strain evidence="1">IBT 17660</strain>
    </source>
</reference>